<feature type="compositionally biased region" description="Basic and acidic residues" evidence="2">
    <location>
        <begin position="296"/>
        <end position="305"/>
    </location>
</feature>
<feature type="region of interest" description="Disordered" evidence="2">
    <location>
        <begin position="260"/>
        <end position="313"/>
    </location>
</feature>
<evidence type="ECO:0000256" key="2">
    <source>
        <dbReference type="SAM" id="MobiDB-lite"/>
    </source>
</evidence>
<keyword evidence="3" id="KW-0614">Plasmid</keyword>
<organism evidence="3">
    <name type="scientific">Streptomyces sp. W9</name>
    <dbReference type="NCBI Taxonomy" id="682410"/>
    <lineage>
        <taxon>Bacteria</taxon>
        <taxon>Bacillati</taxon>
        <taxon>Actinomycetota</taxon>
        <taxon>Actinomycetes</taxon>
        <taxon>Kitasatosporales</taxon>
        <taxon>Streptomycetaceae</taxon>
        <taxon>Streptomyces</taxon>
    </lineage>
</organism>
<dbReference type="EMBL" id="GQ983381">
    <property type="protein sequence ID" value="ACX85539.1"/>
    <property type="molecule type" value="Genomic_DNA"/>
</dbReference>
<reference evidence="3" key="1">
    <citation type="journal article" date="2010" name="J. Bacteriol.">
        <title>Characterization of the replication, transfer, and plasmid/lytic phage cycle of the Streptomyces plasmid-phage pZL12.</title>
        <authorList>
            <person name="Zhong L."/>
            <person name="Cheng Q."/>
            <person name="Tian X."/>
            <person name="Zhao L."/>
            <person name="Qin Z."/>
        </authorList>
    </citation>
    <scope>NUCLEOTIDE SEQUENCE</scope>
    <source>
        <strain evidence="3">W9</strain>
        <plasmid evidence="3">pCQ3</plasmid>
    </source>
</reference>
<evidence type="ECO:0000256" key="1">
    <source>
        <dbReference type="SAM" id="Coils"/>
    </source>
</evidence>
<accession>D0UZ87</accession>
<gene>
    <name evidence="3" type="ORF">pCQ3.38</name>
</gene>
<proteinExistence type="predicted"/>
<feature type="region of interest" description="Disordered" evidence="2">
    <location>
        <begin position="1"/>
        <end position="86"/>
    </location>
</feature>
<feature type="region of interest" description="Disordered" evidence="2">
    <location>
        <begin position="104"/>
        <end position="125"/>
    </location>
</feature>
<feature type="compositionally biased region" description="Low complexity" evidence="2">
    <location>
        <begin position="1"/>
        <end position="11"/>
    </location>
</feature>
<keyword evidence="1" id="KW-0175">Coiled coil</keyword>
<geneLocation type="plasmid" evidence="3">
    <name>pCQ3</name>
</geneLocation>
<feature type="compositionally biased region" description="Pro residues" evidence="2">
    <location>
        <begin position="109"/>
        <end position="124"/>
    </location>
</feature>
<sequence length="313" mass="32874">MRSPSSSAVRPPRLRRCRPCSFRRSPPTRPRQTPPIPSRTATTMRRNRAGATHSPSCAFLDLGAGPDDCPGGLGTMRRPTHPRHTATAWARPYSGLADLAVCYADGGEPPTPAPQAPKPAPPAEPVQVTVTQEDLAKLAAKEKDQGRRAGAKAALEDFATEHGFGSVDDAKAFIAAARQAQEAALSEQEKREKALAEREAAAEAREQAALARERVASRRALLAGLGATGDDLDDATQLLRADDDADEAALTAAAEALKARRPELFGVTPTPQGLPAAPSGGPAGGPPARQTPVGKPGDRGREMLRRRGKLPAA</sequence>
<name>D0UZ87_9ACTN</name>
<feature type="compositionally biased region" description="Pro residues" evidence="2">
    <location>
        <begin position="27"/>
        <end position="37"/>
    </location>
</feature>
<protein>
    <submittedName>
        <fullName evidence="3">PCQ3_38</fullName>
    </submittedName>
</protein>
<dbReference type="AlphaFoldDB" id="D0UZ87"/>
<feature type="coiled-coil region" evidence="1">
    <location>
        <begin position="177"/>
        <end position="206"/>
    </location>
</feature>
<evidence type="ECO:0000313" key="3">
    <source>
        <dbReference type="EMBL" id="ACX85539.1"/>
    </source>
</evidence>